<feature type="signal peptide" evidence="1">
    <location>
        <begin position="1"/>
        <end position="16"/>
    </location>
</feature>
<organism evidence="2 3">
    <name type="scientific">Acipenser oxyrinchus oxyrinchus</name>
    <dbReference type="NCBI Taxonomy" id="40147"/>
    <lineage>
        <taxon>Eukaryota</taxon>
        <taxon>Metazoa</taxon>
        <taxon>Chordata</taxon>
        <taxon>Craniata</taxon>
        <taxon>Vertebrata</taxon>
        <taxon>Euteleostomi</taxon>
        <taxon>Actinopterygii</taxon>
        <taxon>Chondrostei</taxon>
        <taxon>Acipenseriformes</taxon>
        <taxon>Acipenseridae</taxon>
        <taxon>Acipenser</taxon>
    </lineage>
</organism>
<dbReference type="EMBL" id="JAGXEW010000020">
    <property type="protein sequence ID" value="KAK1160646.1"/>
    <property type="molecule type" value="Genomic_DNA"/>
</dbReference>
<evidence type="ECO:0000313" key="2">
    <source>
        <dbReference type="EMBL" id="KAK1160646.1"/>
    </source>
</evidence>
<proteinExistence type="predicted"/>
<name>A0AAD8D1E7_ACIOX</name>
<gene>
    <name evidence="2" type="ORF">AOXY_G20926</name>
</gene>
<dbReference type="Proteomes" id="UP001230051">
    <property type="component" value="Unassembled WGS sequence"/>
</dbReference>
<sequence>MWFFSFFCFRFYFSYALRRVSLSHTALPAGRGACLLGITAGRHNQTCRLVFLCFTTTSQADTEEAFN</sequence>
<keyword evidence="1" id="KW-0732">Signal</keyword>
<evidence type="ECO:0008006" key="4">
    <source>
        <dbReference type="Google" id="ProtNLM"/>
    </source>
</evidence>
<feature type="chain" id="PRO_5041997494" description="Secreted protein" evidence="1">
    <location>
        <begin position="17"/>
        <end position="67"/>
    </location>
</feature>
<accession>A0AAD8D1E7</accession>
<evidence type="ECO:0000256" key="1">
    <source>
        <dbReference type="SAM" id="SignalP"/>
    </source>
</evidence>
<evidence type="ECO:0000313" key="3">
    <source>
        <dbReference type="Proteomes" id="UP001230051"/>
    </source>
</evidence>
<comment type="caution">
    <text evidence="2">The sequence shown here is derived from an EMBL/GenBank/DDBJ whole genome shotgun (WGS) entry which is preliminary data.</text>
</comment>
<reference evidence="2" key="1">
    <citation type="submission" date="2022-02" db="EMBL/GenBank/DDBJ databases">
        <title>Atlantic sturgeon de novo genome assembly.</title>
        <authorList>
            <person name="Stock M."/>
            <person name="Klopp C."/>
            <person name="Guiguen Y."/>
            <person name="Cabau C."/>
            <person name="Parinello H."/>
            <person name="Santidrian Yebra-Pimentel E."/>
            <person name="Kuhl H."/>
            <person name="Dirks R.P."/>
            <person name="Guessner J."/>
            <person name="Wuertz S."/>
            <person name="Du K."/>
            <person name="Schartl M."/>
        </authorList>
    </citation>
    <scope>NUCLEOTIDE SEQUENCE</scope>
    <source>
        <strain evidence="2">STURGEONOMICS-FGT-2020</strain>
        <tissue evidence="2">Whole blood</tissue>
    </source>
</reference>
<protein>
    <recommendedName>
        <fullName evidence="4">Secreted protein</fullName>
    </recommendedName>
</protein>
<keyword evidence="3" id="KW-1185">Reference proteome</keyword>
<dbReference type="AlphaFoldDB" id="A0AAD8D1E7"/>